<dbReference type="STRING" id="1499967.U27_02807"/>
<dbReference type="eggNOG" id="COG1237">
    <property type="taxonomic scope" value="Bacteria"/>
</dbReference>
<dbReference type="Pfam" id="PF00753">
    <property type="entry name" value="Lactamase_B"/>
    <property type="match status" value="1"/>
</dbReference>
<dbReference type="InterPro" id="IPR001279">
    <property type="entry name" value="Metallo-B-lactamas"/>
</dbReference>
<dbReference type="HOGENOM" id="CLU_036012_0_0_0"/>
<protein>
    <submittedName>
        <fullName evidence="2">Beta-lactamase domain protein</fullName>
    </submittedName>
</protein>
<sequence length="290" mass="32775">MKTTLTIMVDNFAQQRGTMAEHGFAVWITRGEEHTLFDTGGGMTLANNLQALNKDVHDLHRIILSHGHWDHSGGLKVVLNDRESREILAHPGIFTERYSIKKQETTPQYVDASLPFSRQELEQAGACFRLTREFAEVSPGFWFSGEIPRPQDWITSDSSLVFRQDNRYIPDHILDDVSLVLDTEKGPVVLFGCAHAGADTILDYLAVHTGYNSFHAVIGGMHLAKANEQRIAQIITCLEKYQVQQIVATHCTGFQAMAALYQHFRERFVFSTVGSIFCFSDRFKKEESHS</sequence>
<dbReference type="InterPro" id="IPR036866">
    <property type="entry name" value="RibonucZ/Hydroxyglut_hydro"/>
</dbReference>
<organism evidence="2">
    <name type="scientific">Vecturithrix granuli</name>
    <dbReference type="NCBI Taxonomy" id="1499967"/>
    <lineage>
        <taxon>Bacteria</taxon>
        <taxon>Candidatus Moduliflexota</taxon>
        <taxon>Candidatus Vecturitrichia</taxon>
        <taxon>Candidatus Vecturitrichales</taxon>
        <taxon>Candidatus Vecturitrichaceae</taxon>
        <taxon>Candidatus Vecturithrix</taxon>
    </lineage>
</organism>
<evidence type="ECO:0000313" key="2">
    <source>
        <dbReference type="EMBL" id="GAK55846.1"/>
    </source>
</evidence>
<evidence type="ECO:0000259" key="1">
    <source>
        <dbReference type="SMART" id="SM00849"/>
    </source>
</evidence>
<dbReference type="SUPFAM" id="SSF56281">
    <property type="entry name" value="Metallo-hydrolase/oxidoreductase"/>
    <property type="match status" value="1"/>
</dbReference>
<dbReference type="Gene3D" id="3.60.15.10">
    <property type="entry name" value="Ribonuclease Z/Hydroxyacylglutathione hydrolase-like"/>
    <property type="match status" value="1"/>
</dbReference>
<dbReference type="PANTHER" id="PTHR13754">
    <property type="entry name" value="METALLO-BETA-LACTAMASE SUPERFAMILY PROTEIN"/>
    <property type="match status" value="1"/>
</dbReference>
<keyword evidence="3" id="KW-1185">Reference proteome</keyword>
<name>A0A081BU41_VECG1</name>
<proteinExistence type="predicted"/>
<feature type="domain" description="Metallo-beta-lactamase" evidence="1">
    <location>
        <begin position="22"/>
        <end position="250"/>
    </location>
</feature>
<dbReference type="Proteomes" id="UP000030661">
    <property type="component" value="Unassembled WGS sequence"/>
</dbReference>
<evidence type="ECO:0000313" key="3">
    <source>
        <dbReference type="Proteomes" id="UP000030661"/>
    </source>
</evidence>
<reference evidence="2" key="1">
    <citation type="journal article" date="2015" name="PeerJ">
        <title>First genomic representation of candidate bacterial phylum KSB3 points to enhanced environmental sensing as a trigger of wastewater bulking.</title>
        <authorList>
            <person name="Sekiguchi Y."/>
            <person name="Ohashi A."/>
            <person name="Parks D.H."/>
            <person name="Yamauchi T."/>
            <person name="Tyson G.W."/>
            <person name="Hugenholtz P."/>
        </authorList>
    </citation>
    <scope>NUCLEOTIDE SEQUENCE [LARGE SCALE GENOMIC DNA]</scope>
</reference>
<dbReference type="InterPro" id="IPR052926">
    <property type="entry name" value="Metallo-beta-lactamase_dom"/>
</dbReference>
<gene>
    <name evidence="2" type="ORF">U27_02807</name>
</gene>
<dbReference type="CDD" id="cd07713">
    <property type="entry name" value="DHPS-like_MBL-fold"/>
    <property type="match status" value="1"/>
</dbReference>
<dbReference type="AlphaFoldDB" id="A0A081BU41"/>
<dbReference type="GO" id="GO:0016740">
    <property type="term" value="F:transferase activity"/>
    <property type="evidence" value="ECO:0007669"/>
    <property type="project" value="TreeGrafter"/>
</dbReference>
<dbReference type="PANTHER" id="PTHR13754:SF13">
    <property type="entry name" value="METALLO-BETA-LACTAMASE SUPERFAMILY PROTEIN (AFU_ORTHOLOGUE AFUA_3G07630)"/>
    <property type="match status" value="1"/>
</dbReference>
<dbReference type="InterPro" id="IPR041712">
    <property type="entry name" value="DHPS-like_MBL-fold"/>
</dbReference>
<dbReference type="EMBL" id="DF820464">
    <property type="protein sequence ID" value="GAK55846.1"/>
    <property type="molecule type" value="Genomic_DNA"/>
</dbReference>
<dbReference type="SMART" id="SM00849">
    <property type="entry name" value="Lactamase_B"/>
    <property type="match status" value="1"/>
</dbReference>
<accession>A0A081BU41</accession>